<organism evidence="1 2">
    <name type="scientific">Candidatus Enterovibrio escicola</name>
    <dbReference type="NCBI Taxonomy" id="1927127"/>
    <lineage>
        <taxon>Bacteria</taxon>
        <taxon>Pseudomonadati</taxon>
        <taxon>Pseudomonadota</taxon>
        <taxon>Gammaproteobacteria</taxon>
        <taxon>Vibrionales</taxon>
        <taxon>Vibrionaceae</taxon>
        <taxon>Enterovibrio</taxon>
    </lineage>
</organism>
<comment type="caution">
    <text evidence="1">The sequence shown here is derived from an EMBL/GenBank/DDBJ whole genome shotgun (WGS) entry which is preliminary data.</text>
</comment>
<sequence length="41" mass="4574">MPNKQAGIVVEAFIDIVNSTFHNFKTLTSDNSTEFSGHRGY</sequence>
<dbReference type="GeneID" id="78828706"/>
<protein>
    <submittedName>
        <fullName evidence="1">Uncharacterized protein</fullName>
    </submittedName>
</protein>
<reference evidence="2" key="1">
    <citation type="submission" date="2017-04" db="EMBL/GenBank/DDBJ databases">
        <title>Genome evolution of the luminous symbionts of deep sea anglerfish.</title>
        <authorList>
            <person name="Hendry T.A."/>
        </authorList>
    </citation>
    <scope>NUCLEOTIDE SEQUENCE [LARGE SCALE GENOMIC DNA]</scope>
</reference>
<evidence type="ECO:0000313" key="2">
    <source>
        <dbReference type="Proteomes" id="UP000219020"/>
    </source>
</evidence>
<dbReference type="Proteomes" id="UP000219020">
    <property type="component" value="Unassembled WGS sequence"/>
</dbReference>
<gene>
    <name evidence="1" type="ORF">BTN49_1485</name>
</gene>
<dbReference type="RefSeq" id="WP_263363866.1">
    <property type="nucleotide sequence ID" value="NZ_CAWNJE010000031.1"/>
</dbReference>
<name>A0A2A5T433_9GAMM</name>
<keyword evidence="2" id="KW-1185">Reference proteome</keyword>
<dbReference type="AlphaFoldDB" id="A0A2A5T433"/>
<accession>A0A2A5T433</accession>
<evidence type="ECO:0000313" key="1">
    <source>
        <dbReference type="EMBL" id="PCS22927.1"/>
    </source>
</evidence>
<dbReference type="EMBL" id="NBYY01000013">
    <property type="protein sequence ID" value="PCS22927.1"/>
    <property type="molecule type" value="Genomic_DNA"/>
</dbReference>
<proteinExistence type="predicted"/>